<dbReference type="Pfam" id="PF01618">
    <property type="entry name" value="MotA_ExbB"/>
    <property type="match status" value="1"/>
</dbReference>
<evidence type="ECO:0000256" key="2">
    <source>
        <dbReference type="ARBA" id="ARBA00022475"/>
    </source>
</evidence>
<evidence type="ECO:0000256" key="9">
    <source>
        <dbReference type="SAM" id="SignalP"/>
    </source>
</evidence>
<proteinExistence type="inferred from homology"/>
<gene>
    <name evidence="11" type="ORF">DXV75_01950</name>
</gene>
<evidence type="ECO:0000256" key="4">
    <source>
        <dbReference type="ARBA" id="ARBA00022989"/>
    </source>
</evidence>
<feature type="transmembrane region" description="Helical" evidence="8">
    <location>
        <begin position="404"/>
        <end position="423"/>
    </location>
</feature>
<comment type="similarity">
    <text evidence="6">Belongs to the exbB/tolQ family.</text>
</comment>
<dbReference type="Proteomes" id="UP000256561">
    <property type="component" value="Unassembled WGS sequence"/>
</dbReference>
<keyword evidence="9" id="KW-0732">Signal</keyword>
<evidence type="ECO:0000256" key="7">
    <source>
        <dbReference type="SAM" id="Coils"/>
    </source>
</evidence>
<comment type="caution">
    <text evidence="11">The sequence shown here is derived from an EMBL/GenBank/DDBJ whole genome shotgun (WGS) entry which is preliminary data.</text>
</comment>
<organism evidence="11 12">
    <name type="scientific">Alteromonas aestuariivivens</name>
    <dbReference type="NCBI Taxonomy" id="1938339"/>
    <lineage>
        <taxon>Bacteria</taxon>
        <taxon>Pseudomonadati</taxon>
        <taxon>Pseudomonadota</taxon>
        <taxon>Gammaproteobacteria</taxon>
        <taxon>Alteromonadales</taxon>
        <taxon>Alteromonadaceae</taxon>
        <taxon>Alteromonas/Salinimonas group</taxon>
        <taxon>Alteromonas</taxon>
    </lineage>
</organism>
<evidence type="ECO:0000313" key="11">
    <source>
        <dbReference type="EMBL" id="RDV29245.1"/>
    </source>
</evidence>
<reference evidence="12" key="1">
    <citation type="submission" date="2018-08" db="EMBL/GenBank/DDBJ databases">
        <authorList>
            <person name="Zhang J."/>
            <person name="Du Z.-J."/>
        </authorList>
    </citation>
    <scope>NUCLEOTIDE SEQUENCE [LARGE SCALE GENOMIC DNA]</scope>
    <source>
        <strain evidence="12">KCTC 52655</strain>
    </source>
</reference>
<sequence length="463" mass="50730">MKMLNPFVRLKSLAHLSLAGVLIAAPVAAQEDPLADLLNTVKSDLKAESAHNQQREAEFISSYQQQVELQKAADTQLANLVTKREQLKNQFDLNEQELTELNTLLKNRVGDLGELFGVFRQMAGDVQSGLYDSLVSLEMPERQQAIQTLASRTEVPRIEEMTQLWTLMLDEIAASGKVSRFTADVVKPNGEHYQSEVTRVGTFNVVTDDLFLNYLPENNELVEFARQPEGYHRDTAAGLSASQNERVAFSIDPSRGVLLGLLVQSPTLMERIEQGKEVGYVILGLLLVGMLLVLSRFYALKRLGSGMKKQMADLDQFNNDNPLGRALGVYYESRHLEVDVLSKKLDEVILKDINEFKKGLPVLKVLAAIAPLMGLLGTVTGMIGTFQAITLFGTGDPKLMAGGISQALVTTVLGLVAAIPLLLSHSFLSSKAQGLTKILAEQAAGMISSQAEKMAAPREKQHA</sequence>
<evidence type="ECO:0000313" key="12">
    <source>
        <dbReference type="Proteomes" id="UP000256561"/>
    </source>
</evidence>
<dbReference type="PANTHER" id="PTHR30625:SF11">
    <property type="entry name" value="MOTA_TOLQ_EXBB PROTON CHANNEL DOMAIN-CONTAINING PROTEIN"/>
    <property type="match status" value="1"/>
</dbReference>
<keyword evidence="5 8" id="KW-0472">Membrane</keyword>
<evidence type="ECO:0000256" key="1">
    <source>
        <dbReference type="ARBA" id="ARBA00004651"/>
    </source>
</evidence>
<accession>A0A3D8MEJ0</accession>
<feature type="chain" id="PRO_5017791733" evidence="9">
    <location>
        <begin position="30"/>
        <end position="463"/>
    </location>
</feature>
<protein>
    <submittedName>
        <fullName evidence="11">MotA/TolQ/ExbB proton channel family protein</fullName>
    </submittedName>
</protein>
<keyword evidence="6" id="KW-0813">Transport</keyword>
<feature type="signal peptide" evidence="9">
    <location>
        <begin position="1"/>
        <end position="29"/>
    </location>
</feature>
<comment type="subcellular location">
    <subcellularLocation>
        <location evidence="1">Cell membrane</location>
        <topology evidence="1">Multi-pass membrane protein</topology>
    </subcellularLocation>
    <subcellularLocation>
        <location evidence="6">Membrane</location>
        <topology evidence="6">Multi-pass membrane protein</topology>
    </subcellularLocation>
</comment>
<keyword evidence="2" id="KW-1003">Cell membrane</keyword>
<evidence type="ECO:0000256" key="5">
    <source>
        <dbReference type="ARBA" id="ARBA00023136"/>
    </source>
</evidence>
<dbReference type="GO" id="GO:0005886">
    <property type="term" value="C:plasma membrane"/>
    <property type="evidence" value="ECO:0007669"/>
    <property type="project" value="UniProtKB-SubCell"/>
</dbReference>
<feature type="domain" description="MotA/TolQ/ExbB proton channel" evidence="10">
    <location>
        <begin position="336"/>
        <end position="438"/>
    </location>
</feature>
<keyword evidence="4 8" id="KW-1133">Transmembrane helix</keyword>
<dbReference type="InterPro" id="IPR050790">
    <property type="entry name" value="ExbB/TolQ_transport"/>
</dbReference>
<feature type="coiled-coil region" evidence="7">
    <location>
        <begin position="70"/>
        <end position="104"/>
    </location>
</feature>
<keyword evidence="7" id="KW-0175">Coiled coil</keyword>
<dbReference type="AlphaFoldDB" id="A0A3D8MEJ0"/>
<dbReference type="EMBL" id="QRHA01000001">
    <property type="protein sequence ID" value="RDV29245.1"/>
    <property type="molecule type" value="Genomic_DNA"/>
</dbReference>
<dbReference type="PIRSF" id="PIRSF037714">
    <property type="entry name" value="TolR"/>
    <property type="match status" value="1"/>
</dbReference>
<dbReference type="GO" id="GO:0017038">
    <property type="term" value="P:protein import"/>
    <property type="evidence" value="ECO:0007669"/>
    <property type="project" value="TreeGrafter"/>
</dbReference>
<evidence type="ECO:0000256" key="3">
    <source>
        <dbReference type="ARBA" id="ARBA00022692"/>
    </source>
</evidence>
<feature type="transmembrane region" description="Helical" evidence="8">
    <location>
        <begin position="365"/>
        <end position="392"/>
    </location>
</feature>
<name>A0A3D8MEJ0_9ALTE</name>
<dbReference type="InterPro" id="IPR017270">
    <property type="entry name" value="MotA/TolQ/ExbB-rel"/>
</dbReference>
<keyword evidence="3 8" id="KW-0812">Transmembrane</keyword>
<evidence type="ECO:0000259" key="10">
    <source>
        <dbReference type="Pfam" id="PF01618"/>
    </source>
</evidence>
<dbReference type="InterPro" id="IPR002898">
    <property type="entry name" value="MotA_ExbB_proton_chnl"/>
</dbReference>
<evidence type="ECO:0000256" key="8">
    <source>
        <dbReference type="SAM" id="Phobius"/>
    </source>
</evidence>
<keyword evidence="12" id="KW-1185">Reference proteome</keyword>
<feature type="transmembrane region" description="Helical" evidence="8">
    <location>
        <begin position="278"/>
        <end position="299"/>
    </location>
</feature>
<dbReference type="RefSeq" id="WP_115591535.1">
    <property type="nucleotide sequence ID" value="NZ_QRHA01000001.1"/>
</dbReference>
<evidence type="ECO:0000256" key="6">
    <source>
        <dbReference type="RuleBase" id="RU004057"/>
    </source>
</evidence>
<keyword evidence="6" id="KW-0653">Protein transport</keyword>
<dbReference type="PANTHER" id="PTHR30625">
    <property type="entry name" value="PROTEIN TOLQ"/>
    <property type="match status" value="1"/>
</dbReference>
<dbReference type="OrthoDB" id="4045at2"/>